<protein>
    <recommendedName>
        <fullName evidence="5">Muramidase (Phage lambda lysozyme)</fullName>
    </recommendedName>
</protein>
<evidence type="ECO:0008006" key="5">
    <source>
        <dbReference type="Google" id="ProtNLM"/>
    </source>
</evidence>
<dbReference type="SUPFAM" id="SSF53955">
    <property type="entry name" value="Lysozyme-like"/>
    <property type="match status" value="1"/>
</dbReference>
<accession>A0A285IL06</accession>
<reference evidence="2 3" key="1">
    <citation type="submission" date="2017-09" db="EMBL/GenBank/DDBJ databases">
        <authorList>
            <person name="Ehlers B."/>
            <person name="Leendertz F.H."/>
        </authorList>
    </citation>
    <scope>NUCLEOTIDE SEQUENCE [LARGE SCALE GENOMIC DNA]</scope>
    <source>
        <strain evidence="2 3">CGMCC 1.12662</strain>
    </source>
</reference>
<evidence type="ECO:0000313" key="2">
    <source>
        <dbReference type="EMBL" id="SNY48437.1"/>
    </source>
</evidence>
<dbReference type="OrthoDB" id="7851400at2"/>
<dbReference type="EMBL" id="PGTD01000016">
    <property type="protein sequence ID" value="PJE28719.1"/>
    <property type="molecule type" value="Genomic_DNA"/>
</dbReference>
<evidence type="ECO:0000313" key="3">
    <source>
        <dbReference type="Proteomes" id="UP000231655"/>
    </source>
</evidence>
<reference evidence="1 4" key="2">
    <citation type="journal article" date="2018" name="Int. J. Syst. Evol. Microbiol.">
        <title>Pseudooceanicola lipolyticus sp. nov., a marine alphaproteobacterium, reclassification of Oceanicola flagellatus as Pseudooceanicola flagellatus comb. nov. and emended description of the genus Pseudooceanicola.</title>
        <authorList>
            <person name="Huang M.-M."/>
            <person name="Guo L.-L."/>
            <person name="Wu Y.-H."/>
            <person name="Lai Q.-L."/>
            <person name="Shao Z.-Z."/>
            <person name="Wang C.-S."/>
            <person name="Wu M."/>
            <person name="Xu X.-W."/>
        </authorList>
    </citation>
    <scope>NUCLEOTIDE SEQUENCE [LARGE SCALE GENOMIC DNA]</scope>
    <source>
        <strain evidence="1 4">Ar-45</strain>
    </source>
</reference>
<proteinExistence type="predicted"/>
<keyword evidence="4" id="KW-1185">Reference proteome</keyword>
<organism evidence="2 3">
    <name type="scientific">Pseudooceanicola antarcticus</name>
    <dbReference type="NCBI Taxonomy" id="1247613"/>
    <lineage>
        <taxon>Bacteria</taxon>
        <taxon>Pseudomonadati</taxon>
        <taxon>Pseudomonadota</taxon>
        <taxon>Alphaproteobacteria</taxon>
        <taxon>Rhodobacterales</taxon>
        <taxon>Paracoccaceae</taxon>
        <taxon>Pseudooceanicola</taxon>
    </lineage>
</organism>
<dbReference type="AlphaFoldDB" id="A0A285IL06"/>
<dbReference type="InterPro" id="IPR023346">
    <property type="entry name" value="Lysozyme-like_dom_sf"/>
</dbReference>
<dbReference type="Proteomes" id="UP000231655">
    <property type="component" value="Unassembled WGS sequence"/>
</dbReference>
<evidence type="ECO:0000313" key="4">
    <source>
        <dbReference type="Proteomes" id="UP000231702"/>
    </source>
</evidence>
<dbReference type="Proteomes" id="UP000231702">
    <property type="component" value="Unassembled WGS sequence"/>
</dbReference>
<dbReference type="Gene3D" id="1.10.530.10">
    <property type="match status" value="1"/>
</dbReference>
<dbReference type="RefSeq" id="WP_097145189.1">
    <property type="nucleotide sequence ID" value="NZ_OBEA01000002.1"/>
</dbReference>
<name>A0A285IL06_9RHOB</name>
<evidence type="ECO:0000313" key="1">
    <source>
        <dbReference type="EMBL" id="PJE28719.1"/>
    </source>
</evidence>
<sequence length="254" mass="27839">MCWWQKPLILLVLPLLLPVQGVQAYSLLPEGGSAVRPDPRLSADHQRRQAAALLPPGEGAQGGPSLFLGRKGSSFFRPMPPRVRAAPARPVPRGGSLTERLRHLIASVEADPDRGYDSVQFQAVIKPPKPPTRMTLDEIFAWIKATPGQQHAIGRYQIVPKTLRGLMHRMALPGSTRFTPALQDAMADQLLEDAGYAAFLDGRLDRTGFMNNLARIWAALPNSSGKSHYHGIAGNRAALSWARFDGQMQAIFAR</sequence>
<gene>
    <name evidence="1" type="ORF">CVM39_09605</name>
    <name evidence="2" type="ORF">SAMN06297129_1448</name>
</gene>
<dbReference type="EMBL" id="OBEA01000002">
    <property type="protein sequence ID" value="SNY48437.1"/>
    <property type="molecule type" value="Genomic_DNA"/>
</dbReference>